<dbReference type="Gene3D" id="1.10.530.10">
    <property type="match status" value="1"/>
</dbReference>
<dbReference type="PANTHER" id="PTHR37423">
    <property type="entry name" value="SOLUBLE LYTIC MUREIN TRANSGLYCOSYLASE-RELATED"/>
    <property type="match status" value="1"/>
</dbReference>
<feature type="region of interest" description="Disordered" evidence="2">
    <location>
        <begin position="260"/>
        <end position="294"/>
    </location>
</feature>
<dbReference type="CAZy" id="GH23">
    <property type="family name" value="Glycoside Hydrolase Family 23"/>
</dbReference>
<evidence type="ECO:0000256" key="1">
    <source>
        <dbReference type="ARBA" id="ARBA00007734"/>
    </source>
</evidence>
<feature type="region of interest" description="Disordered" evidence="2">
    <location>
        <begin position="107"/>
        <end position="127"/>
    </location>
</feature>
<gene>
    <name evidence="4" type="ordered locus">Pcryo_0393</name>
</gene>
<reference evidence="4" key="1">
    <citation type="submission" date="2006-03" db="EMBL/GenBank/DDBJ databases">
        <title>Complete sequence of chromosome of Psychrobacter cryohalolentis K5.</title>
        <authorList>
            <consortium name="US DOE Joint Genome Institute"/>
            <person name="Copeland A."/>
            <person name="Lucas S."/>
            <person name="Lapidus A."/>
            <person name="Barry K."/>
            <person name="Detter J.C."/>
            <person name="Glavina del Rio T."/>
            <person name="Hammon N."/>
            <person name="Israni S."/>
            <person name="Dalin E."/>
            <person name="Tice H."/>
            <person name="Pitluck S."/>
            <person name="Brettin T."/>
            <person name="Bruce D."/>
            <person name="Han C."/>
            <person name="Tapia R."/>
            <person name="Sims D.R."/>
            <person name="Gilna P."/>
            <person name="Schmutz J."/>
            <person name="Larimer F."/>
            <person name="Land M."/>
            <person name="Hauser L."/>
            <person name="Kyrpides N."/>
            <person name="Kim E."/>
            <person name="Richardson P."/>
        </authorList>
    </citation>
    <scope>NUCLEOTIDE SEQUENCE</scope>
    <source>
        <strain evidence="4">K5</strain>
    </source>
</reference>
<dbReference type="PANTHER" id="PTHR37423:SF2">
    <property type="entry name" value="MEMBRANE-BOUND LYTIC MUREIN TRANSGLYCOSYLASE C"/>
    <property type="match status" value="1"/>
</dbReference>
<dbReference type="InterPro" id="IPR008258">
    <property type="entry name" value="Transglycosylase_SLT_dom_1"/>
</dbReference>
<evidence type="ECO:0000313" key="4">
    <source>
        <dbReference type="EMBL" id="ABE74176.1"/>
    </source>
</evidence>
<dbReference type="STRING" id="335284.Pcryo_0393"/>
<evidence type="ECO:0000256" key="2">
    <source>
        <dbReference type="SAM" id="MobiDB-lite"/>
    </source>
</evidence>
<proteinExistence type="inferred from homology"/>
<sequence length="305" mass="33089">MKYCRQDNRFIAQTNASISKAICYYSIKSDNPMINVAPFITRCLSPVLLTAVALSSLPIAAQAGNMYIYKDKGGQVLLTNVNPSGNFDKFTKKVKVTYYKDSSLYDGGSSSNSNDYGSSSASSSGTRNSYDSYILASAQRHGVDPGLMKAMMHTESAFNPNARSPVGAQGLMQLMPATARRFKVSNPWNPADNIEGSAKYIAWLMRRFNNNVEFAVAGYNAGEGNVDKYNGIPPFKETRNYVKSVMSRYHSLYKNDSGLSGNTMNANNSNTANTSNGGGMQNVSYGTSSNSNSASYANSAYLALR</sequence>
<dbReference type="Pfam" id="PF01464">
    <property type="entry name" value="SLT"/>
    <property type="match status" value="1"/>
</dbReference>
<dbReference type="CDD" id="cd00254">
    <property type="entry name" value="LT-like"/>
    <property type="match status" value="1"/>
</dbReference>
<dbReference type="SUPFAM" id="SSF53955">
    <property type="entry name" value="Lysozyme-like"/>
    <property type="match status" value="1"/>
</dbReference>
<comment type="similarity">
    <text evidence="1">Belongs to the transglycosylase Slt family.</text>
</comment>
<dbReference type="GO" id="GO:0000270">
    <property type="term" value="P:peptidoglycan metabolic process"/>
    <property type="evidence" value="ECO:0007669"/>
    <property type="project" value="InterPro"/>
</dbReference>
<dbReference type="AlphaFoldDB" id="Q1QDS7"/>
<dbReference type="HOGENOM" id="CLU_065765_1_1_6"/>
<dbReference type="PROSITE" id="PS00922">
    <property type="entry name" value="TRANSGLYCOSYLASE"/>
    <property type="match status" value="1"/>
</dbReference>
<feature type="domain" description="Transglycosylase SLT" evidence="3">
    <location>
        <begin position="133"/>
        <end position="241"/>
    </location>
</feature>
<feature type="compositionally biased region" description="Low complexity" evidence="2">
    <location>
        <begin position="260"/>
        <end position="275"/>
    </location>
</feature>
<evidence type="ECO:0000259" key="3">
    <source>
        <dbReference type="Pfam" id="PF01464"/>
    </source>
</evidence>
<evidence type="ECO:0000313" key="5">
    <source>
        <dbReference type="Proteomes" id="UP000002425"/>
    </source>
</evidence>
<keyword evidence="5" id="KW-1185">Reference proteome</keyword>
<dbReference type="InterPro" id="IPR000189">
    <property type="entry name" value="Transglyc_AS"/>
</dbReference>
<dbReference type="EMBL" id="CP000323">
    <property type="protein sequence ID" value="ABE74176.1"/>
    <property type="molecule type" value="Genomic_DNA"/>
</dbReference>
<protein>
    <submittedName>
        <fullName evidence="4">Lytic transglycosylase, catalytic</fullName>
    </submittedName>
</protein>
<dbReference type="GO" id="GO:0016020">
    <property type="term" value="C:membrane"/>
    <property type="evidence" value="ECO:0007669"/>
    <property type="project" value="InterPro"/>
</dbReference>
<accession>Q1QDS7</accession>
<dbReference type="InterPro" id="IPR023346">
    <property type="entry name" value="Lysozyme-like_dom_sf"/>
</dbReference>
<organism evidence="4 5">
    <name type="scientific">Psychrobacter cryohalolentis (strain ATCC BAA-1226 / DSM 17306 / VKM B-2378 / K5)</name>
    <dbReference type="NCBI Taxonomy" id="335284"/>
    <lineage>
        <taxon>Bacteria</taxon>
        <taxon>Pseudomonadati</taxon>
        <taxon>Pseudomonadota</taxon>
        <taxon>Gammaproteobacteria</taxon>
        <taxon>Moraxellales</taxon>
        <taxon>Moraxellaceae</taxon>
        <taxon>Psychrobacter</taxon>
    </lineage>
</organism>
<dbReference type="GO" id="GO:0008933">
    <property type="term" value="F:peptidoglycan lytic transglycosylase activity"/>
    <property type="evidence" value="ECO:0007669"/>
    <property type="project" value="InterPro"/>
</dbReference>
<dbReference type="eggNOG" id="COG0741">
    <property type="taxonomic scope" value="Bacteria"/>
</dbReference>
<dbReference type="KEGG" id="pcr:Pcryo_0393"/>
<feature type="compositionally biased region" description="Low complexity" evidence="2">
    <location>
        <begin position="284"/>
        <end position="294"/>
    </location>
</feature>
<name>Q1QDS7_PSYCK</name>
<dbReference type="Proteomes" id="UP000002425">
    <property type="component" value="Chromosome"/>
</dbReference>